<reference evidence="1" key="1">
    <citation type="submission" date="2021-10" db="EMBL/GenBank/DDBJ databases">
        <authorList>
            <person name="Piombo E."/>
        </authorList>
    </citation>
    <scope>NUCLEOTIDE SEQUENCE</scope>
</reference>
<sequence>MLNALVIFISLTTSKYLPQAFAIFLFKPQADLIQWRPYTPQPVTEDFHLMASDCPGGAFDISGSLGVHHVPTPLLGCKMLLQNDDDSDREVERPRDRVIDQTCNGIKCILPQKTNEFLIRGEFE</sequence>
<keyword evidence="2" id="KW-1185">Reference proteome</keyword>
<gene>
    <name evidence="1" type="ORF">CSOL1703_00011747</name>
</gene>
<proteinExistence type="predicted"/>
<dbReference type="AlphaFoldDB" id="A0A9P0ERM1"/>
<accession>A0A9P0ERM1</accession>
<comment type="caution">
    <text evidence="1">The sequence shown here is derived from an EMBL/GenBank/DDBJ whole genome shotgun (WGS) entry which is preliminary data.</text>
</comment>
<evidence type="ECO:0000313" key="1">
    <source>
        <dbReference type="EMBL" id="CAH0059707.1"/>
    </source>
</evidence>
<organism evidence="1 2">
    <name type="scientific">Clonostachys solani</name>
    <dbReference type="NCBI Taxonomy" id="160281"/>
    <lineage>
        <taxon>Eukaryota</taxon>
        <taxon>Fungi</taxon>
        <taxon>Dikarya</taxon>
        <taxon>Ascomycota</taxon>
        <taxon>Pezizomycotina</taxon>
        <taxon>Sordariomycetes</taxon>
        <taxon>Hypocreomycetidae</taxon>
        <taxon>Hypocreales</taxon>
        <taxon>Bionectriaceae</taxon>
        <taxon>Clonostachys</taxon>
    </lineage>
</organism>
<dbReference type="Proteomes" id="UP000775872">
    <property type="component" value="Unassembled WGS sequence"/>
</dbReference>
<name>A0A9P0ERM1_9HYPO</name>
<dbReference type="EMBL" id="CABFOC020000097">
    <property type="protein sequence ID" value="CAH0059707.1"/>
    <property type="molecule type" value="Genomic_DNA"/>
</dbReference>
<protein>
    <submittedName>
        <fullName evidence="1">Uncharacterized protein</fullName>
    </submittedName>
</protein>
<evidence type="ECO:0000313" key="2">
    <source>
        <dbReference type="Proteomes" id="UP000775872"/>
    </source>
</evidence>